<keyword evidence="3" id="KW-1185">Reference proteome</keyword>
<proteinExistence type="predicted"/>
<dbReference type="STRING" id="45286.A0A0X8HTE7"/>
<feature type="region of interest" description="Disordered" evidence="1">
    <location>
        <begin position="409"/>
        <end position="438"/>
    </location>
</feature>
<dbReference type="Proteomes" id="UP000243052">
    <property type="component" value="Chromosome v"/>
</dbReference>
<evidence type="ECO:0000313" key="2">
    <source>
        <dbReference type="EMBL" id="AMD21114.1"/>
    </source>
</evidence>
<evidence type="ECO:0000313" key="3">
    <source>
        <dbReference type="Proteomes" id="UP000243052"/>
    </source>
</evidence>
<sequence>MNSIPEKVNISHAMPSSMINVMREDIKQFQQTKELDQQQMDKVDHYIDHLDSIFAQFCKDNEHVEKKTAGVTDADVQLFQGLKKMYSNYMNQLSDIKKRKVEEDQEFHADKPLEYILDELPYLQPAERNRYISTLLKEKVSFSKDMKLFDGIANLCLLDGSVKDYLRTYKYLLQSVGFTQEEILSRIPFLADDYRPSEAAKRESTPDTPLSSDALSQDASNDSTNTNSTASTAISSTSTSSNSESNERPDEDRKKKISFSKYLKKDASEPVKRAMSPDDLAQPIVKRQKFDWPVSIIKDDKKVKKQRSIIRFVDDSKLVTVFGDDLPDTGVITSPDRLKKILNPYVEGEPREFILESWKNQKARKLIIDVGIIDDSDIAESRNGPVAITSKVPPSYRLNFTKFSDELAKSHRSPAEVEEDEHDLKNHKGKQRGGKGPIIVRAFGRNALLLKKDRGGLPYKKVPEVRKNLYPTRPDDDYT</sequence>
<dbReference type="OrthoDB" id="4070347at2759"/>
<dbReference type="AlphaFoldDB" id="A0A0X8HTE7"/>
<feature type="region of interest" description="Disordered" evidence="1">
    <location>
        <begin position="197"/>
        <end position="259"/>
    </location>
</feature>
<evidence type="ECO:0000256" key="1">
    <source>
        <dbReference type="SAM" id="MobiDB-lite"/>
    </source>
</evidence>
<feature type="compositionally biased region" description="Low complexity" evidence="1">
    <location>
        <begin position="219"/>
        <end position="244"/>
    </location>
</feature>
<name>A0A0X8HTE7_9SACH</name>
<dbReference type="RefSeq" id="XP_017988110.1">
    <property type="nucleotide sequence ID" value="XM_018132609.1"/>
</dbReference>
<protein>
    <submittedName>
        <fullName evidence="2">HEL167Cp</fullName>
    </submittedName>
</protein>
<feature type="compositionally biased region" description="Polar residues" evidence="1">
    <location>
        <begin position="206"/>
        <end position="218"/>
    </location>
</feature>
<reference evidence="2 3" key="1">
    <citation type="submission" date="2016-01" db="EMBL/GenBank/DDBJ databases">
        <title>Genome sequence of the yeast Holleya sinecauda.</title>
        <authorList>
            <person name="Dietrich F.S."/>
        </authorList>
    </citation>
    <scope>NUCLEOTIDE SEQUENCE [LARGE SCALE GENOMIC DNA]</scope>
    <source>
        <strain evidence="2 3">ATCC 58844</strain>
    </source>
</reference>
<dbReference type="GeneID" id="28724390"/>
<organism evidence="2 3">
    <name type="scientific">Eremothecium sinecaudum</name>
    <dbReference type="NCBI Taxonomy" id="45286"/>
    <lineage>
        <taxon>Eukaryota</taxon>
        <taxon>Fungi</taxon>
        <taxon>Dikarya</taxon>
        <taxon>Ascomycota</taxon>
        <taxon>Saccharomycotina</taxon>
        <taxon>Saccharomycetes</taxon>
        <taxon>Saccharomycetales</taxon>
        <taxon>Saccharomycetaceae</taxon>
        <taxon>Eremothecium</taxon>
    </lineage>
</organism>
<dbReference type="EMBL" id="CP014245">
    <property type="protein sequence ID" value="AMD21114.1"/>
    <property type="molecule type" value="Genomic_DNA"/>
</dbReference>
<gene>
    <name evidence="2" type="ORF">AW171_hschr53047</name>
</gene>
<feature type="compositionally biased region" description="Basic and acidic residues" evidence="1">
    <location>
        <begin position="245"/>
        <end position="254"/>
    </location>
</feature>
<accession>A0A0X8HTE7</accession>